<reference evidence="1 2" key="1">
    <citation type="journal article" date="2010" name="J. Bacteriol.">
        <title>Complete Genome Sequence of Cronobacter turicensis LMG 23827, a foodborne pathogen causing deaths in neonates.</title>
        <authorList>
            <person name="Stephan R."/>
            <person name="Lehner A."/>
            <person name="Tischler P."/>
            <person name="Rattei T."/>
        </authorList>
    </citation>
    <scope>NUCLEOTIDE SEQUENCE [LARGE SCALE GENOMIC DNA]</scope>
    <source>
        <strain evidence="2">DSM 18703 / CCUG 55852 / LMG 23827 / z3032</strain>
        <plasmid evidence="1 2">pCTU1</plasmid>
    </source>
</reference>
<reference evidence="2" key="2">
    <citation type="journal article" date="2011" name="J. Bacteriol.">
        <title>Complete genome sequence of Cronobacter turicensis LMG 23827, a food-borne pathogen causing deaths in neonates.</title>
        <authorList>
            <person name="Stephan R."/>
            <person name="Lehner A."/>
            <person name="Tischler P."/>
            <person name="Rattei T."/>
        </authorList>
    </citation>
    <scope>NUCLEOTIDE SEQUENCE [LARGE SCALE GENOMIC DNA]</scope>
    <source>
        <strain evidence="2">DSM 18703 / CCUG 55852 / LMG 23827 / z3032</strain>
    </source>
</reference>
<evidence type="ECO:0000313" key="2">
    <source>
        <dbReference type="Proteomes" id="UP000002069"/>
    </source>
</evidence>
<dbReference type="KEGG" id="ctu:Ctu_1p00890"/>
<dbReference type="Proteomes" id="UP000002069">
    <property type="component" value="Plasmid pCTU1"/>
</dbReference>
<protein>
    <submittedName>
        <fullName evidence="1">Uncharacterized protein</fullName>
    </submittedName>
</protein>
<keyword evidence="2" id="KW-1185">Reference proteome</keyword>
<keyword evidence="1" id="KW-0614">Plasmid</keyword>
<dbReference type="AlphaFoldDB" id="C9Y5I1"/>
<organism evidence="1 2">
    <name type="scientific">Cronobacter turicensis (strain DSM 18703 / CCUG 55852 / LMG 23827 / z3032)</name>
    <dbReference type="NCBI Taxonomy" id="693216"/>
    <lineage>
        <taxon>Bacteria</taxon>
        <taxon>Pseudomonadati</taxon>
        <taxon>Pseudomonadota</taxon>
        <taxon>Gammaproteobacteria</taxon>
        <taxon>Enterobacterales</taxon>
        <taxon>Enterobacteriaceae</taxon>
        <taxon>Cronobacter</taxon>
    </lineage>
</organism>
<accession>C9Y5I1</accession>
<geneLocation type="plasmid" evidence="1 2">
    <name>pCTU1</name>
</geneLocation>
<evidence type="ECO:0000313" key="1">
    <source>
        <dbReference type="EMBL" id="CBA34626.1"/>
    </source>
</evidence>
<sequence>MISIRIATRLRHKILPAPIKNNRTTYLFISVIHTEENLNSPIHGIRNNLFIDNYFGS</sequence>
<gene>
    <name evidence="1" type="ordered locus">Ctu_1p00890</name>
</gene>
<dbReference type="HOGENOM" id="CLU_2994250_0_0_6"/>
<name>C9Y5I1_CROTZ</name>
<dbReference type="EMBL" id="FN543094">
    <property type="protein sequence ID" value="CBA34626.1"/>
    <property type="molecule type" value="Genomic_DNA"/>
</dbReference>
<proteinExistence type="predicted"/>